<gene>
    <name evidence="2" type="ORF">PCANC_03401</name>
</gene>
<dbReference type="Proteomes" id="UP000235388">
    <property type="component" value="Unassembled WGS sequence"/>
</dbReference>
<dbReference type="STRING" id="200324.A0A2N5W280"/>
<evidence type="ECO:0000313" key="2">
    <source>
        <dbReference type="EMBL" id="PLW56366.1"/>
    </source>
</evidence>
<dbReference type="EMBL" id="PGCJ01000021">
    <property type="protein sequence ID" value="PLW56366.1"/>
    <property type="molecule type" value="Genomic_DNA"/>
</dbReference>
<reference evidence="2 3" key="1">
    <citation type="submission" date="2017-11" db="EMBL/GenBank/DDBJ databases">
        <title>De novo assembly and phasing of dikaryotic genomes from two isolates of Puccinia coronata f. sp. avenae, the causal agent of oat crown rust.</title>
        <authorList>
            <person name="Miller M.E."/>
            <person name="Zhang Y."/>
            <person name="Omidvar V."/>
            <person name="Sperschneider J."/>
            <person name="Schwessinger B."/>
            <person name="Raley C."/>
            <person name="Palmer J.M."/>
            <person name="Garnica D."/>
            <person name="Upadhyaya N."/>
            <person name="Rathjen J."/>
            <person name="Taylor J.M."/>
            <person name="Park R.F."/>
            <person name="Dodds P.N."/>
            <person name="Hirsch C.D."/>
            <person name="Kianian S.F."/>
            <person name="Figueroa M."/>
        </authorList>
    </citation>
    <scope>NUCLEOTIDE SEQUENCE [LARGE SCALE GENOMIC DNA]</scope>
    <source>
        <strain evidence="2">12NC29</strain>
    </source>
</reference>
<protein>
    <submittedName>
        <fullName evidence="2">Uncharacterized protein</fullName>
    </submittedName>
</protein>
<feature type="compositionally biased region" description="Low complexity" evidence="1">
    <location>
        <begin position="123"/>
        <end position="141"/>
    </location>
</feature>
<proteinExistence type="predicted"/>
<feature type="compositionally biased region" description="Acidic residues" evidence="1">
    <location>
        <begin position="74"/>
        <end position="87"/>
    </location>
</feature>
<keyword evidence="3" id="KW-1185">Reference proteome</keyword>
<feature type="region of interest" description="Disordered" evidence="1">
    <location>
        <begin position="1"/>
        <end position="203"/>
    </location>
</feature>
<sequence>MRMDDEEENESTTRAAAAAAAERRERAARRDQELRHSDYDQDQWDSTRASDPSSFATPASLTEPAFPQRFADADQSDYDPGGFDDDFGALQEAETQPQVVSTRGTPRPTAGSNNLSAGGSRHAPSPANHSASSPGPAAVAAADEDEWGEFTGPDPALPSPLTPADDAAEQERWNDFDLLVDRTNASSLNSLPSPSPPHTSSSS</sequence>
<feature type="compositionally biased region" description="Polar residues" evidence="1">
    <location>
        <begin position="44"/>
        <end position="60"/>
    </location>
</feature>
<dbReference type="AlphaFoldDB" id="A0A2N5W280"/>
<feature type="compositionally biased region" description="Low complexity" evidence="1">
    <location>
        <begin position="186"/>
        <end position="203"/>
    </location>
</feature>
<feature type="compositionally biased region" description="Polar residues" evidence="1">
    <location>
        <begin position="93"/>
        <end position="117"/>
    </location>
</feature>
<comment type="caution">
    <text evidence="2">The sequence shown here is derived from an EMBL/GenBank/DDBJ whole genome shotgun (WGS) entry which is preliminary data.</text>
</comment>
<evidence type="ECO:0000313" key="3">
    <source>
        <dbReference type="Proteomes" id="UP000235388"/>
    </source>
</evidence>
<dbReference type="OrthoDB" id="10259133at2759"/>
<feature type="compositionally biased region" description="Acidic residues" evidence="1">
    <location>
        <begin position="1"/>
        <end position="10"/>
    </location>
</feature>
<accession>A0A2N5W280</accession>
<feature type="compositionally biased region" description="Basic and acidic residues" evidence="1">
    <location>
        <begin position="21"/>
        <end position="39"/>
    </location>
</feature>
<evidence type="ECO:0000256" key="1">
    <source>
        <dbReference type="SAM" id="MobiDB-lite"/>
    </source>
</evidence>
<name>A0A2N5W280_9BASI</name>
<organism evidence="2 3">
    <name type="scientific">Puccinia coronata f. sp. avenae</name>
    <dbReference type="NCBI Taxonomy" id="200324"/>
    <lineage>
        <taxon>Eukaryota</taxon>
        <taxon>Fungi</taxon>
        <taxon>Dikarya</taxon>
        <taxon>Basidiomycota</taxon>
        <taxon>Pucciniomycotina</taxon>
        <taxon>Pucciniomycetes</taxon>
        <taxon>Pucciniales</taxon>
        <taxon>Pucciniaceae</taxon>
        <taxon>Puccinia</taxon>
    </lineage>
</organism>